<gene>
    <name evidence="2" type="ORF">HK107_00255</name>
</gene>
<dbReference type="Proteomes" id="UP000536835">
    <property type="component" value="Unassembled WGS sequence"/>
</dbReference>
<comment type="caution">
    <text evidence="2">The sequence shown here is derived from an EMBL/GenBank/DDBJ whole genome shotgun (WGS) entry which is preliminary data.</text>
</comment>
<dbReference type="Pfam" id="PF07993">
    <property type="entry name" value="NAD_binding_4"/>
    <property type="match status" value="1"/>
</dbReference>
<dbReference type="GO" id="GO:0080019">
    <property type="term" value="F:alcohol-forming very long-chain fatty acyl-CoA reductase activity"/>
    <property type="evidence" value="ECO:0007669"/>
    <property type="project" value="InterPro"/>
</dbReference>
<dbReference type="InterPro" id="IPR013120">
    <property type="entry name" value="FAR_NAD-bd"/>
</dbReference>
<proteinExistence type="predicted"/>
<dbReference type="InterPro" id="IPR026055">
    <property type="entry name" value="FAR"/>
</dbReference>
<dbReference type="AlphaFoldDB" id="A0A7Y3W403"/>
<feature type="domain" description="Thioester reductase (TE)" evidence="1">
    <location>
        <begin position="51"/>
        <end position="225"/>
    </location>
</feature>
<name>A0A7Y3W403_9PROT</name>
<dbReference type="PANTHER" id="PTHR11011:SF45">
    <property type="entry name" value="FATTY ACYL-COA REDUCTASE CG8306-RELATED"/>
    <property type="match status" value="1"/>
</dbReference>
<dbReference type="CDD" id="cd05263">
    <property type="entry name" value="MupV_like_SDR_e"/>
    <property type="match status" value="1"/>
</dbReference>
<dbReference type="RefSeq" id="WP_173195639.1">
    <property type="nucleotide sequence ID" value="NZ_JABFCX010000001.1"/>
</dbReference>
<keyword evidence="3" id="KW-1185">Reference proteome</keyword>
<dbReference type="InterPro" id="IPR036291">
    <property type="entry name" value="NAD(P)-bd_dom_sf"/>
</dbReference>
<evidence type="ECO:0000259" key="1">
    <source>
        <dbReference type="Pfam" id="PF07993"/>
    </source>
</evidence>
<dbReference type="SUPFAM" id="SSF51735">
    <property type="entry name" value="NAD(P)-binding Rossmann-fold domains"/>
    <property type="match status" value="1"/>
</dbReference>
<organism evidence="2 3">
    <name type="scientific">Parvularcula mediterranea</name>
    <dbReference type="NCBI Taxonomy" id="2732508"/>
    <lineage>
        <taxon>Bacteria</taxon>
        <taxon>Pseudomonadati</taxon>
        <taxon>Pseudomonadota</taxon>
        <taxon>Alphaproteobacteria</taxon>
        <taxon>Parvularculales</taxon>
        <taxon>Parvularculaceae</taxon>
        <taxon>Parvularcula</taxon>
    </lineage>
</organism>
<dbReference type="GO" id="GO:0035336">
    <property type="term" value="P:long-chain fatty-acyl-CoA metabolic process"/>
    <property type="evidence" value="ECO:0007669"/>
    <property type="project" value="TreeGrafter"/>
</dbReference>
<sequence length="347" mass="38442">MASGRVLVTGSAGLLGGEICGRLTDKGYEVIGLVNRNPDILRNDGRTVPVLRAVQGDITKESFGLSEAEWQALAEEADTIVHCAAVTDFVDENDLHRAVNVEGTKNVLALTKLAGAKLVHISTAYIAGDREGTLLETEFDEGQGFTNGYESTKLRAERLVRDSDVRFAIARPGIVLGDHQEGRTRSFDTIYPILKVFAEGWVRTMPAAPHATLDLVPIDHVCRGIIAMVERFDEAEGKVFHLVSGRPTPLRAFPETLAKFEGLSSPDWVDPESFDMASLRPSERRFFQRGAEVYARYFTRNPQYDDSQYRAFSGEACPPCDEAWWERITAYCIEAGFIKPRKKRGAA</sequence>
<dbReference type="EMBL" id="JABFCX010000001">
    <property type="protein sequence ID" value="NNU14752.1"/>
    <property type="molecule type" value="Genomic_DNA"/>
</dbReference>
<dbReference type="PANTHER" id="PTHR11011">
    <property type="entry name" value="MALE STERILITY PROTEIN 2-RELATED"/>
    <property type="match status" value="1"/>
</dbReference>
<evidence type="ECO:0000313" key="2">
    <source>
        <dbReference type="EMBL" id="NNU14752.1"/>
    </source>
</evidence>
<accession>A0A7Y3W403</accession>
<dbReference type="Gene3D" id="3.40.50.720">
    <property type="entry name" value="NAD(P)-binding Rossmann-like Domain"/>
    <property type="match status" value="1"/>
</dbReference>
<protein>
    <submittedName>
        <fullName evidence="2">SDR family oxidoreductase</fullName>
    </submittedName>
</protein>
<evidence type="ECO:0000313" key="3">
    <source>
        <dbReference type="Proteomes" id="UP000536835"/>
    </source>
</evidence>
<reference evidence="2 3" key="1">
    <citation type="submission" date="2020-05" db="EMBL/GenBank/DDBJ databases">
        <title>Parvularcula mediterraneae sp. nov., isolated from polypropylene straw from shallow seawater of the seashore of Laganas in Zakynthos island, Greece.</title>
        <authorList>
            <person name="Szabo I."/>
            <person name="Al-Omari J."/>
            <person name="Rado J."/>
            <person name="Szerdahelyi G.S."/>
        </authorList>
    </citation>
    <scope>NUCLEOTIDE SEQUENCE [LARGE SCALE GENOMIC DNA]</scope>
    <source>
        <strain evidence="2 3">ZS-1/3</strain>
    </source>
</reference>